<organism evidence="1 2">
    <name type="scientific">Caballeronia catudaia</name>
    <dbReference type="NCBI Taxonomy" id="1777136"/>
    <lineage>
        <taxon>Bacteria</taxon>
        <taxon>Pseudomonadati</taxon>
        <taxon>Pseudomonadota</taxon>
        <taxon>Betaproteobacteria</taxon>
        <taxon>Burkholderiales</taxon>
        <taxon>Burkholderiaceae</taxon>
        <taxon>Caballeronia</taxon>
    </lineage>
</organism>
<sequence length="154" mass="16885">MRERIEALNKVAERTDLEEAGHGYTYREDTQDNRAVFLFDAKPAKEVRGLMKRNAFAFSPPLASRHVGVRAQCRARSHAPSLPHASLALAGWVLFARRVESWQRSARARLPRNAAAARSLKAAELSAKRPDARDGLLAAALDAVSATQGGRARS</sequence>
<evidence type="ECO:0000313" key="2">
    <source>
        <dbReference type="Proteomes" id="UP000054870"/>
    </source>
</evidence>
<dbReference type="Proteomes" id="UP000054870">
    <property type="component" value="Unassembled WGS sequence"/>
</dbReference>
<dbReference type="AlphaFoldDB" id="A0A158C401"/>
<keyword evidence="2" id="KW-1185">Reference proteome</keyword>
<comment type="caution">
    <text evidence="1">The sequence shown here is derived from an EMBL/GenBank/DDBJ whole genome shotgun (WGS) entry which is preliminary data.</text>
</comment>
<gene>
    <name evidence="1" type="ORF">AWB75_04469</name>
</gene>
<reference evidence="1" key="1">
    <citation type="submission" date="2016-01" db="EMBL/GenBank/DDBJ databases">
        <authorList>
            <person name="Peeters C."/>
        </authorList>
    </citation>
    <scope>NUCLEOTIDE SEQUENCE [LARGE SCALE GENOMIC DNA]</scope>
    <source>
        <strain evidence="1">LMG 29318</strain>
    </source>
</reference>
<dbReference type="RefSeq" id="WP_061126234.1">
    <property type="nucleotide sequence ID" value="NZ_FCOF02000022.1"/>
</dbReference>
<proteinExistence type="predicted"/>
<name>A0A158C401_9BURK</name>
<accession>A0A158C401</accession>
<protein>
    <submittedName>
        <fullName evidence="1">Uncharacterized protein</fullName>
    </submittedName>
</protein>
<dbReference type="EMBL" id="FCOF02000022">
    <property type="protein sequence ID" value="SAK77059.1"/>
    <property type="molecule type" value="Genomic_DNA"/>
</dbReference>
<evidence type="ECO:0000313" key="1">
    <source>
        <dbReference type="EMBL" id="SAK77059.1"/>
    </source>
</evidence>